<protein>
    <submittedName>
        <fullName evidence="1">Uncharacterized protein</fullName>
    </submittedName>
</protein>
<gene>
    <name evidence="1" type="ORF">GJU80_10390</name>
</gene>
<reference evidence="1" key="1">
    <citation type="journal article" name="Emerg. Infect. Dis.">
        <title>Two cases of a newly characterized neisseria species.</title>
        <authorList>
            <person name="Mustapha M."/>
            <person name="Lemos A.P.S."/>
            <person name="Harrison L.H."/>
            <person name="Vantyne D."/>
            <person name="Sacchi C.T."/>
        </authorList>
    </citation>
    <scope>NUCLEOTIDE SEQUENCE</scope>
    <source>
        <strain evidence="1">N.95.16</strain>
    </source>
</reference>
<organism evidence="1 2">
    <name type="scientific">Neisseria brasiliensis</name>
    <dbReference type="NCBI Taxonomy" id="2666100"/>
    <lineage>
        <taxon>Bacteria</taxon>
        <taxon>Pseudomonadati</taxon>
        <taxon>Pseudomonadota</taxon>
        <taxon>Betaproteobacteria</taxon>
        <taxon>Neisseriales</taxon>
        <taxon>Neisseriaceae</taxon>
        <taxon>Neisseria</taxon>
    </lineage>
</organism>
<accession>A0A5Q3RW91</accession>
<proteinExistence type="predicted"/>
<evidence type="ECO:0000313" key="2">
    <source>
        <dbReference type="Proteomes" id="UP000486297"/>
    </source>
</evidence>
<comment type="caution">
    <text evidence="1">The sequence shown here is derived from an EMBL/GenBank/DDBJ whole genome shotgun (WGS) entry which is preliminary data.</text>
</comment>
<name>A0A5Q3RW91_9NEIS</name>
<dbReference type="EMBL" id="WJXO01000001">
    <property type="protein sequence ID" value="MRN38871.1"/>
    <property type="molecule type" value="Genomic_DNA"/>
</dbReference>
<dbReference type="Proteomes" id="UP000486297">
    <property type="component" value="Unassembled WGS sequence"/>
</dbReference>
<dbReference type="RefSeq" id="WP_095503330.1">
    <property type="nucleotide sequence ID" value="NZ_CP046027.1"/>
</dbReference>
<dbReference type="AlphaFoldDB" id="A0A5Q3RW91"/>
<keyword evidence="2" id="KW-1185">Reference proteome</keyword>
<evidence type="ECO:0000313" key="1">
    <source>
        <dbReference type="EMBL" id="MRN38871.1"/>
    </source>
</evidence>
<sequence length="117" mass="13392">MSIAQEIGFVSLRYGYYTKDGETVIPVKINSTCLDDDVIWFSDADKGALWETGLTGRVNIKSADYLLFNRYTKLDTHTKLCQAYRDMVKILTKFDTNFPGLPWRIAPRQCAGFRGRI</sequence>